<sequence length="160" mass="17622">MKTLSIKARLALVLFVLAVFLAGVGALGLYGNLRSNAALKETYANQLASTRALGQAVSRLVQARTALDRAVYESDDAKIADLVKAARAQIAASDEGWKAYNALPFATPEEEQTATEAKRLRDTFFREGMEPVLAAFDRHDYAAARPLVLDKLYELFVRMR</sequence>
<dbReference type="Proteomes" id="UP000255008">
    <property type="component" value="Unassembled WGS sequence"/>
</dbReference>
<dbReference type="InterPro" id="IPR035440">
    <property type="entry name" value="4HB_MCP_dom_sf"/>
</dbReference>
<proteinExistence type="predicted"/>
<evidence type="ECO:0000256" key="5">
    <source>
        <dbReference type="ARBA" id="ARBA00023136"/>
    </source>
</evidence>
<evidence type="ECO:0000256" key="6">
    <source>
        <dbReference type="ARBA" id="ARBA00023224"/>
    </source>
</evidence>
<accession>A0AAJ4ZQP4</accession>
<comment type="caution">
    <text evidence="8">The sequence shown here is derived from an EMBL/GenBank/DDBJ whole genome shotgun (WGS) entry which is preliminary data.</text>
</comment>
<reference evidence="8 9" key="1">
    <citation type="submission" date="2018-06" db="EMBL/GenBank/DDBJ databases">
        <authorList>
            <consortium name="Pathogen Informatics"/>
            <person name="Doyle S."/>
        </authorList>
    </citation>
    <scope>NUCLEOTIDE SEQUENCE [LARGE SCALE GENOMIC DNA]</scope>
    <source>
        <strain evidence="8 9">NCTC10894</strain>
    </source>
</reference>
<dbReference type="Gene3D" id="1.20.120.30">
    <property type="entry name" value="Aspartate receptor, ligand-binding domain"/>
    <property type="match status" value="1"/>
</dbReference>
<comment type="subcellular location">
    <subcellularLocation>
        <location evidence="1">Cell membrane</location>
    </subcellularLocation>
</comment>
<dbReference type="Pfam" id="PF02203">
    <property type="entry name" value="TarH"/>
    <property type="match status" value="1"/>
</dbReference>
<keyword evidence="4" id="KW-1133">Transmembrane helix</keyword>
<keyword evidence="3" id="KW-0812">Transmembrane</keyword>
<dbReference type="CDD" id="cd19407">
    <property type="entry name" value="Tar_Tsr_sensor"/>
    <property type="match status" value="1"/>
</dbReference>
<evidence type="ECO:0000313" key="9">
    <source>
        <dbReference type="Proteomes" id="UP000255008"/>
    </source>
</evidence>
<evidence type="ECO:0000256" key="3">
    <source>
        <dbReference type="ARBA" id="ARBA00022692"/>
    </source>
</evidence>
<dbReference type="AlphaFoldDB" id="A0AAJ4ZQP4"/>
<keyword evidence="2" id="KW-1003">Cell membrane</keyword>
<keyword evidence="5" id="KW-0472">Membrane</keyword>
<organism evidence="8 9">
    <name type="scientific">Ralstonia mannitolilytica</name>
    <dbReference type="NCBI Taxonomy" id="105219"/>
    <lineage>
        <taxon>Bacteria</taxon>
        <taxon>Pseudomonadati</taxon>
        <taxon>Pseudomonadota</taxon>
        <taxon>Betaproteobacteria</taxon>
        <taxon>Burkholderiales</taxon>
        <taxon>Burkholderiaceae</taxon>
        <taxon>Ralstonia</taxon>
    </lineage>
</organism>
<name>A0AAJ4ZQP4_9RALS</name>
<dbReference type="EMBL" id="UGVE01000002">
    <property type="protein sequence ID" value="SUE36123.1"/>
    <property type="molecule type" value="Genomic_DNA"/>
</dbReference>
<feature type="domain" description="Chemotaxis methyl-accepting receptor Tar-related ligand-binding" evidence="7">
    <location>
        <begin position="2"/>
        <end position="158"/>
    </location>
</feature>
<dbReference type="GO" id="GO:0007165">
    <property type="term" value="P:signal transduction"/>
    <property type="evidence" value="ECO:0007669"/>
    <property type="project" value="UniProtKB-KW"/>
</dbReference>
<dbReference type="SUPFAM" id="SSF47170">
    <property type="entry name" value="Aspartate receptor, ligand-binding domain"/>
    <property type="match status" value="1"/>
</dbReference>
<gene>
    <name evidence="8" type="ORF">NCTC10894_04142</name>
</gene>
<keyword evidence="6" id="KW-0807">Transducer</keyword>
<dbReference type="InterPro" id="IPR003122">
    <property type="entry name" value="Tar_rcpt_lig-bd"/>
</dbReference>
<evidence type="ECO:0000256" key="1">
    <source>
        <dbReference type="ARBA" id="ARBA00004236"/>
    </source>
</evidence>
<evidence type="ECO:0000259" key="7">
    <source>
        <dbReference type="Pfam" id="PF02203"/>
    </source>
</evidence>
<evidence type="ECO:0000256" key="2">
    <source>
        <dbReference type="ARBA" id="ARBA00022475"/>
    </source>
</evidence>
<evidence type="ECO:0000313" key="8">
    <source>
        <dbReference type="EMBL" id="SUE36123.1"/>
    </source>
</evidence>
<evidence type="ECO:0000256" key="4">
    <source>
        <dbReference type="ARBA" id="ARBA00022989"/>
    </source>
</evidence>
<protein>
    <submittedName>
        <fullName evidence="8">Tar ligand binding domain homologue</fullName>
    </submittedName>
</protein>
<dbReference type="GO" id="GO:0005886">
    <property type="term" value="C:plasma membrane"/>
    <property type="evidence" value="ECO:0007669"/>
    <property type="project" value="UniProtKB-SubCell"/>
</dbReference>
<dbReference type="GO" id="GO:0006935">
    <property type="term" value="P:chemotaxis"/>
    <property type="evidence" value="ECO:0007669"/>
    <property type="project" value="InterPro"/>
</dbReference>